<evidence type="ECO:0000256" key="11">
    <source>
        <dbReference type="SAM" id="SignalP"/>
    </source>
</evidence>
<sequence>MKGFFFLLLTTSILLMIQVQAASTNHTTRRTPTKSGTPALSGLGSGSALLLLTSTLIHLFHFS</sequence>
<keyword evidence="10" id="KW-1133">Transmembrane helix</keyword>
<dbReference type="PANTHER" id="PTHR15029:SF0">
    <property type="entry name" value="CAMPATH-1 ANTIGEN"/>
    <property type="match status" value="1"/>
</dbReference>
<evidence type="ECO:0000256" key="10">
    <source>
        <dbReference type="SAM" id="Phobius"/>
    </source>
</evidence>
<evidence type="ECO:0000256" key="6">
    <source>
        <dbReference type="ARBA" id="ARBA00022729"/>
    </source>
</evidence>
<dbReference type="KEGG" id="tmu:105756313"/>
<evidence type="ECO:0000256" key="3">
    <source>
        <dbReference type="ARBA" id="ARBA00013286"/>
    </source>
</evidence>
<dbReference type="Proteomes" id="UP000248480">
    <property type="component" value="Unplaced"/>
</dbReference>
<keyword evidence="6 11" id="KW-0732">Signal</keyword>
<dbReference type="GeneID" id="105756313"/>
<feature type="chain" id="PRO_5016182559" description="CAMPATH-1 antigen" evidence="11">
    <location>
        <begin position="22"/>
        <end position="63"/>
    </location>
</feature>
<comment type="function">
    <text evidence="1">May play a role in carrying and orienting carbohydrate, as well as having a more specific role.</text>
</comment>
<keyword evidence="8" id="KW-0325">Glycoprotein</keyword>
<dbReference type="InterPro" id="IPR026643">
    <property type="entry name" value="CAMPATH-1"/>
</dbReference>
<evidence type="ECO:0000256" key="7">
    <source>
        <dbReference type="ARBA" id="ARBA00023136"/>
    </source>
</evidence>
<organism evidence="12 13">
    <name type="scientific">Trichechus manatus latirostris</name>
    <name type="common">Florida manatee</name>
    <dbReference type="NCBI Taxonomy" id="127582"/>
    <lineage>
        <taxon>Eukaryota</taxon>
        <taxon>Metazoa</taxon>
        <taxon>Chordata</taxon>
        <taxon>Craniata</taxon>
        <taxon>Vertebrata</taxon>
        <taxon>Euteleostomi</taxon>
        <taxon>Mammalia</taxon>
        <taxon>Eutheria</taxon>
        <taxon>Afrotheria</taxon>
        <taxon>Sirenia</taxon>
        <taxon>Trichechidae</taxon>
        <taxon>Trichechus</taxon>
    </lineage>
</organism>
<dbReference type="GO" id="GO:0098552">
    <property type="term" value="C:side of membrane"/>
    <property type="evidence" value="ECO:0007669"/>
    <property type="project" value="UniProtKB-KW"/>
</dbReference>
<comment type="subcellular location">
    <subcellularLocation>
        <location evidence="2">Cell membrane</location>
        <topology evidence="2">Lipid-anchor</topology>
        <topology evidence="2">GPI-anchor</topology>
    </subcellularLocation>
</comment>
<evidence type="ECO:0000256" key="8">
    <source>
        <dbReference type="ARBA" id="ARBA00023180"/>
    </source>
</evidence>
<gene>
    <name evidence="13" type="primary">LOC105756313</name>
</gene>
<dbReference type="RefSeq" id="XP_012411189.1">
    <property type="nucleotide sequence ID" value="XM_012555735.2"/>
</dbReference>
<feature type="transmembrane region" description="Helical" evidence="10">
    <location>
        <begin position="37"/>
        <end position="60"/>
    </location>
</feature>
<protein>
    <recommendedName>
        <fullName evidence="3">CAMPATH-1 antigen</fullName>
    </recommendedName>
</protein>
<evidence type="ECO:0000313" key="13">
    <source>
        <dbReference type="RefSeq" id="XP_012411189.1"/>
    </source>
</evidence>
<evidence type="ECO:0000256" key="9">
    <source>
        <dbReference type="ARBA" id="ARBA00023288"/>
    </source>
</evidence>
<evidence type="ECO:0000256" key="2">
    <source>
        <dbReference type="ARBA" id="ARBA00004609"/>
    </source>
</evidence>
<keyword evidence="10" id="KW-0812">Transmembrane</keyword>
<keyword evidence="12" id="KW-1185">Reference proteome</keyword>
<evidence type="ECO:0000313" key="12">
    <source>
        <dbReference type="Proteomes" id="UP000248480"/>
    </source>
</evidence>
<name>A0A2Y9FX01_TRIMA</name>
<dbReference type="GO" id="GO:0005886">
    <property type="term" value="C:plasma membrane"/>
    <property type="evidence" value="ECO:0007669"/>
    <property type="project" value="UniProtKB-SubCell"/>
</dbReference>
<reference evidence="13" key="1">
    <citation type="submission" date="2025-08" db="UniProtKB">
        <authorList>
            <consortium name="RefSeq"/>
        </authorList>
    </citation>
    <scope>IDENTIFICATION</scope>
</reference>
<dbReference type="GO" id="GO:0007204">
    <property type="term" value="P:positive regulation of cytosolic calcium ion concentration"/>
    <property type="evidence" value="ECO:0007669"/>
    <property type="project" value="TreeGrafter"/>
</dbReference>
<keyword evidence="4" id="KW-1003">Cell membrane</keyword>
<feature type="signal peptide" evidence="11">
    <location>
        <begin position="1"/>
        <end position="21"/>
    </location>
</feature>
<accession>A0A2Y9FX01</accession>
<dbReference type="Pfam" id="PF15116">
    <property type="entry name" value="CD52"/>
    <property type="match status" value="1"/>
</dbReference>
<dbReference type="AlphaFoldDB" id="A0A2Y9FX01"/>
<dbReference type="GO" id="GO:0097225">
    <property type="term" value="C:sperm midpiece"/>
    <property type="evidence" value="ECO:0007669"/>
    <property type="project" value="TreeGrafter"/>
</dbReference>
<keyword evidence="5" id="KW-0336">GPI-anchor</keyword>
<proteinExistence type="predicted"/>
<evidence type="ECO:0000256" key="4">
    <source>
        <dbReference type="ARBA" id="ARBA00022475"/>
    </source>
</evidence>
<evidence type="ECO:0000256" key="5">
    <source>
        <dbReference type="ARBA" id="ARBA00022622"/>
    </source>
</evidence>
<dbReference type="PANTHER" id="PTHR15029">
    <property type="entry name" value="CAMPATH-1 ANTIGEN"/>
    <property type="match status" value="1"/>
</dbReference>
<evidence type="ECO:0000256" key="1">
    <source>
        <dbReference type="ARBA" id="ARBA00002087"/>
    </source>
</evidence>
<keyword evidence="7 10" id="KW-0472">Membrane</keyword>
<keyword evidence="9" id="KW-0449">Lipoprotein</keyword>
<dbReference type="InParanoid" id="A0A2Y9FX01"/>